<sequence length="332" mass="39056">MNTKLWLLSFCLFFGIEIFSQNEKDSVEESFSEVVVESMPVFREGDNSWQELMDFISRHLRYPATAWEDSVEGRVIIIFTVERSGDTDNHKVVRGVREDLDNEALRVAKLLKFEVPAIQRGKPVRVRFTLPVVFDLKQTKSVALRNIDFSEDTVKARAKEFIISHSSGDFFDSLFELGVAQINDNKMISTDYYIRTGFEKKFYYRQVQDKKTITANDIEIHFNEQQEIIDYPDIGRIYQGFSAYQNAAVLSEEETKELSDSFSKNKNMRISDVKYIYDLDREKLYLEVIRQKKDAPGVKERQQIDMQNNKLIKKTGPSFFRMLFYYLDKIFW</sequence>
<evidence type="ECO:0000256" key="1">
    <source>
        <dbReference type="ARBA" id="ARBA00004383"/>
    </source>
</evidence>
<evidence type="ECO:0000256" key="9">
    <source>
        <dbReference type="ARBA" id="ARBA00023136"/>
    </source>
</evidence>
<dbReference type="GO" id="GO:0055085">
    <property type="term" value="P:transmembrane transport"/>
    <property type="evidence" value="ECO:0007669"/>
    <property type="project" value="InterPro"/>
</dbReference>
<dbReference type="PANTHER" id="PTHR33446">
    <property type="entry name" value="PROTEIN TONB-RELATED"/>
    <property type="match status" value="1"/>
</dbReference>
<evidence type="ECO:0000256" key="3">
    <source>
        <dbReference type="ARBA" id="ARBA00022448"/>
    </source>
</evidence>
<evidence type="ECO:0000256" key="7">
    <source>
        <dbReference type="ARBA" id="ARBA00022927"/>
    </source>
</evidence>
<dbReference type="PANTHER" id="PTHR33446:SF2">
    <property type="entry name" value="PROTEIN TONB"/>
    <property type="match status" value="1"/>
</dbReference>
<dbReference type="Gene3D" id="3.30.1150.10">
    <property type="match status" value="1"/>
</dbReference>
<evidence type="ECO:0000313" key="11">
    <source>
        <dbReference type="EMBL" id="MPM55156.1"/>
    </source>
</evidence>
<keyword evidence="9" id="KW-0472">Membrane</keyword>
<keyword evidence="4" id="KW-1003">Cell membrane</keyword>
<feature type="domain" description="TonB C-terminal" evidence="10">
    <location>
        <begin position="47"/>
        <end position="143"/>
    </location>
</feature>
<evidence type="ECO:0000256" key="5">
    <source>
        <dbReference type="ARBA" id="ARBA00022519"/>
    </source>
</evidence>
<dbReference type="GO" id="GO:0031992">
    <property type="term" value="F:energy transducer activity"/>
    <property type="evidence" value="ECO:0007669"/>
    <property type="project" value="TreeGrafter"/>
</dbReference>
<name>A0A645AQG9_9ZZZZ</name>
<keyword evidence="8" id="KW-1133">Transmembrane helix</keyword>
<evidence type="ECO:0000256" key="8">
    <source>
        <dbReference type="ARBA" id="ARBA00022989"/>
    </source>
</evidence>
<dbReference type="SUPFAM" id="SSF74653">
    <property type="entry name" value="TolA/TonB C-terminal domain"/>
    <property type="match status" value="1"/>
</dbReference>
<keyword evidence="7" id="KW-0653">Protein transport</keyword>
<comment type="similarity">
    <text evidence="2">Belongs to the TonB family.</text>
</comment>
<gene>
    <name evidence="11" type="ORF">SDC9_101949</name>
</gene>
<dbReference type="GO" id="GO:0015031">
    <property type="term" value="P:protein transport"/>
    <property type="evidence" value="ECO:0007669"/>
    <property type="project" value="UniProtKB-KW"/>
</dbReference>
<evidence type="ECO:0000256" key="6">
    <source>
        <dbReference type="ARBA" id="ARBA00022692"/>
    </source>
</evidence>
<reference evidence="11" key="1">
    <citation type="submission" date="2019-08" db="EMBL/GenBank/DDBJ databases">
        <authorList>
            <person name="Kucharzyk K."/>
            <person name="Murdoch R.W."/>
            <person name="Higgins S."/>
            <person name="Loffler F."/>
        </authorList>
    </citation>
    <scope>NUCLEOTIDE SEQUENCE</scope>
</reference>
<comment type="subcellular location">
    <subcellularLocation>
        <location evidence="1">Cell inner membrane</location>
        <topology evidence="1">Single-pass membrane protein</topology>
        <orientation evidence="1">Periplasmic side</orientation>
    </subcellularLocation>
</comment>
<keyword evidence="6" id="KW-0812">Transmembrane</keyword>
<organism evidence="11">
    <name type="scientific">bioreactor metagenome</name>
    <dbReference type="NCBI Taxonomy" id="1076179"/>
    <lineage>
        <taxon>unclassified sequences</taxon>
        <taxon>metagenomes</taxon>
        <taxon>ecological metagenomes</taxon>
    </lineage>
</organism>
<keyword evidence="5" id="KW-0997">Cell inner membrane</keyword>
<dbReference type="EMBL" id="VSSQ01015140">
    <property type="protein sequence ID" value="MPM55156.1"/>
    <property type="molecule type" value="Genomic_DNA"/>
</dbReference>
<dbReference type="PROSITE" id="PS52015">
    <property type="entry name" value="TONB_CTD"/>
    <property type="match status" value="1"/>
</dbReference>
<dbReference type="AlphaFoldDB" id="A0A645AQG9"/>
<proteinExistence type="inferred from homology"/>
<keyword evidence="3" id="KW-0813">Transport</keyword>
<dbReference type="InterPro" id="IPR037682">
    <property type="entry name" value="TonB_C"/>
</dbReference>
<dbReference type="GO" id="GO:0098797">
    <property type="term" value="C:plasma membrane protein complex"/>
    <property type="evidence" value="ECO:0007669"/>
    <property type="project" value="TreeGrafter"/>
</dbReference>
<dbReference type="Pfam" id="PF03544">
    <property type="entry name" value="TonB_C"/>
    <property type="match status" value="1"/>
</dbReference>
<dbReference type="NCBIfam" id="TIGR01352">
    <property type="entry name" value="tonB_Cterm"/>
    <property type="match status" value="1"/>
</dbReference>
<dbReference type="InterPro" id="IPR051045">
    <property type="entry name" value="TonB-dependent_transducer"/>
</dbReference>
<evidence type="ECO:0000259" key="10">
    <source>
        <dbReference type="PROSITE" id="PS52015"/>
    </source>
</evidence>
<protein>
    <recommendedName>
        <fullName evidence="10">TonB C-terminal domain-containing protein</fullName>
    </recommendedName>
</protein>
<evidence type="ECO:0000256" key="4">
    <source>
        <dbReference type="ARBA" id="ARBA00022475"/>
    </source>
</evidence>
<accession>A0A645AQG9</accession>
<evidence type="ECO:0000256" key="2">
    <source>
        <dbReference type="ARBA" id="ARBA00006555"/>
    </source>
</evidence>
<comment type="caution">
    <text evidence="11">The sequence shown here is derived from an EMBL/GenBank/DDBJ whole genome shotgun (WGS) entry which is preliminary data.</text>
</comment>
<dbReference type="InterPro" id="IPR006260">
    <property type="entry name" value="TonB/TolA_C"/>
</dbReference>